<evidence type="ECO:0000256" key="4">
    <source>
        <dbReference type="ARBA" id="ARBA00022485"/>
    </source>
</evidence>
<accession>A0A2Z6DVR9</accession>
<dbReference type="SFLD" id="SFLDG01070">
    <property type="entry name" value="PLP-dependent"/>
    <property type="match status" value="1"/>
</dbReference>
<dbReference type="RefSeq" id="WP_197713727.1">
    <property type="nucleotide sequence ID" value="NZ_AP018558.1"/>
</dbReference>
<dbReference type="AlphaFoldDB" id="A0A2Z6DVR9"/>
<dbReference type="Proteomes" id="UP000262004">
    <property type="component" value="Chromosome"/>
</dbReference>
<dbReference type="EMBL" id="AP018558">
    <property type="protein sequence ID" value="BBD76495.1"/>
    <property type="molecule type" value="Genomic_DNA"/>
</dbReference>
<dbReference type="PANTHER" id="PTHR30538:SF0">
    <property type="entry name" value="L-LYSINE 2,3-AMINOMUTASE AQ_1632-RELATED"/>
    <property type="match status" value="1"/>
</dbReference>
<dbReference type="SUPFAM" id="SSF102114">
    <property type="entry name" value="Radical SAM enzymes"/>
    <property type="match status" value="1"/>
</dbReference>
<evidence type="ECO:0000313" key="11">
    <source>
        <dbReference type="Proteomes" id="UP000262004"/>
    </source>
</evidence>
<comment type="cofactor">
    <cofactor evidence="1">
        <name>pyridoxal 5'-phosphate</name>
        <dbReference type="ChEBI" id="CHEBI:597326"/>
    </cofactor>
</comment>
<evidence type="ECO:0000256" key="9">
    <source>
        <dbReference type="ARBA" id="ARBA00023014"/>
    </source>
</evidence>
<dbReference type="GO" id="GO:0046872">
    <property type="term" value="F:metal ion binding"/>
    <property type="evidence" value="ECO:0007669"/>
    <property type="project" value="UniProtKB-KW"/>
</dbReference>
<dbReference type="Gene3D" id="3.20.20.70">
    <property type="entry name" value="Aldolase class I"/>
    <property type="match status" value="1"/>
</dbReference>
<keyword evidence="6" id="KW-0479">Metal-binding</keyword>
<evidence type="ECO:0000256" key="2">
    <source>
        <dbReference type="ARBA" id="ARBA00001966"/>
    </source>
</evidence>
<evidence type="ECO:0000256" key="1">
    <source>
        <dbReference type="ARBA" id="ARBA00001933"/>
    </source>
</evidence>
<dbReference type="GO" id="GO:0051539">
    <property type="term" value="F:4 iron, 4 sulfur cluster binding"/>
    <property type="evidence" value="ECO:0007669"/>
    <property type="project" value="UniProtKB-KW"/>
</dbReference>
<evidence type="ECO:0000256" key="6">
    <source>
        <dbReference type="ARBA" id="ARBA00022723"/>
    </source>
</evidence>
<dbReference type="CDD" id="cd01335">
    <property type="entry name" value="Radical_SAM"/>
    <property type="match status" value="1"/>
</dbReference>
<dbReference type="InterPro" id="IPR058240">
    <property type="entry name" value="rSAM_sf"/>
</dbReference>
<keyword evidence="5" id="KW-0949">S-adenosyl-L-methionine</keyword>
<sequence length="458" mass="52137">MTVTPMAERLAPWNCAPLTAPAFEVYTARDLDRIPQIQALDPERRFAMKVVATVLPFRVNRYVTEHLIDWDNIPDDPLFQLLYPQPGMLRPDHFERVASLLRRDAPQAEVASVVAEIRHELNPHPAGQLKLNIPRDETGQPINGLQHKYRETVLLFPSQGQTCHSYCTFCFRWAQFIGDKSLRIASAEAARMHGYLRAHPEVTDVLITGGDPLVMKTAHLKAYIEPLLSPEFAHIRSIRIGTKALTFWPYRFLTEGEGQALLDLFAQVVASGKQLALMAHLNHWRELEPAPTQEAIARVRATGAMIRAQAPLLAHINDDSDVWAKLWQREVELGIVPYYMFVERDTGAHHYFKVPLARAWRIYRDALQRVSGLARTVRGPSMSAAPGKVEVLGVSRVAGQRVFVLRFLQGRNPAWVDRPFFARFDPRATWLDELQPAFEPRFFWQDEFDAMLGREAAA</sequence>
<keyword evidence="8" id="KW-0408">Iron</keyword>
<proteinExistence type="inferred from homology"/>
<dbReference type="SFLD" id="SFLDS00029">
    <property type="entry name" value="Radical_SAM"/>
    <property type="match status" value="1"/>
</dbReference>
<evidence type="ECO:0000256" key="7">
    <source>
        <dbReference type="ARBA" id="ARBA00022898"/>
    </source>
</evidence>
<name>A0A2Z6DVR9_HYDTE</name>
<keyword evidence="11" id="KW-1185">Reference proteome</keyword>
<organism evidence="10 11">
    <name type="scientific">Hydrogenophilus thermoluteolus</name>
    <name type="common">Pseudomonas hydrogenothermophila</name>
    <dbReference type="NCBI Taxonomy" id="297"/>
    <lineage>
        <taxon>Bacteria</taxon>
        <taxon>Pseudomonadati</taxon>
        <taxon>Pseudomonadota</taxon>
        <taxon>Hydrogenophilia</taxon>
        <taxon>Hydrogenophilales</taxon>
        <taxon>Hydrogenophilaceae</taxon>
        <taxon>Hydrogenophilus</taxon>
    </lineage>
</organism>
<dbReference type="InterPro" id="IPR007197">
    <property type="entry name" value="rSAM"/>
</dbReference>
<dbReference type="KEGG" id="htl:HPTL_0225"/>
<dbReference type="InterPro" id="IPR013785">
    <property type="entry name" value="Aldolase_TIM"/>
</dbReference>
<dbReference type="PANTHER" id="PTHR30538">
    <property type="entry name" value="LYSINE 2,3-AMINOMUTASE-RELATED"/>
    <property type="match status" value="1"/>
</dbReference>
<keyword evidence="4" id="KW-0004">4Fe-4S</keyword>
<keyword evidence="7" id="KW-0663">Pyridoxal phosphate</keyword>
<evidence type="ECO:0000256" key="8">
    <source>
        <dbReference type="ARBA" id="ARBA00023004"/>
    </source>
</evidence>
<reference evidence="10 11" key="1">
    <citation type="submission" date="2018-04" db="EMBL/GenBank/DDBJ databases">
        <title>Complete genome sequence of Hydrogenophilus thermoluteolus TH-1.</title>
        <authorList>
            <person name="Arai H."/>
        </authorList>
    </citation>
    <scope>NUCLEOTIDE SEQUENCE [LARGE SCALE GENOMIC DNA]</scope>
    <source>
        <strain evidence="10 11">TH-1</strain>
    </source>
</reference>
<evidence type="ECO:0000256" key="3">
    <source>
        <dbReference type="ARBA" id="ARBA00008703"/>
    </source>
</evidence>
<evidence type="ECO:0000256" key="5">
    <source>
        <dbReference type="ARBA" id="ARBA00022691"/>
    </source>
</evidence>
<gene>
    <name evidence="10" type="ORF">HPTL_0225</name>
</gene>
<evidence type="ECO:0008006" key="12">
    <source>
        <dbReference type="Google" id="ProtNLM"/>
    </source>
</evidence>
<dbReference type="InterPro" id="IPR003739">
    <property type="entry name" value="Lys_aminomutase/Glu_NH3_mut"/>
</dbReference>
<evidence type="ECO:0000313" key="10">
    <source>
        <dbReference type="EMBL" id="BBD76495.1"/>
    </source>
</evidence>
<keyword evidence="9" id="KW-0411">Iron-sulfur</keyword>
<protein>
    <recommendedName>
        <fullName evidence="12">Lysine 2,3-aminomutase</fullName>
    </recommendedName>
</protein>
<comment type="similarity">
    <text evidence="3">Belongs to the radical SAM superfamily. KamA family.</text>
</comment>
<dbReference type="GO" id="GO:0003824">
    <property type="term" value="F:catalytic activity"/>
    <property type="evidence" value="ECO:0007669"/>
    <property type="project" value="InterPro"/>
</dbReference>
<comment type="cofactor">
    <cofactor evidence="2">
        <name>[4Fe-4S] cluster</name>
        <dbReference type="ChEBI" id="CHEBI:49883"/>
    </cofactor>
</comment>